<reference evidence="1 2" key="1">
    <citation type="journal article" date="2019" name="Int. J. Syst. Evol. Microbiol.">
        <title>The Global Catalogue of Microorganisms (GCM) 10K type strain sequencing project: providing services to taxonomists for standard genome sequencing and annotation.</title>
        <authorList>
            <consortium name="The Broad Institute Genomics Platform"/>
            <consortium name="The Broad Institute Genome Sequencing Center for Infectious Disease"/>
            <person name="Wu L."/>
            <person name="Ma J."/>
        </authorList>
    </citation>
    <scope>NUCLEOTIDE SEQUENCE [LARGE SCALE GENOMIC DNA]</scope>
    <source>
        <strain evidence="1 2">JCM 3272</strain>
    </source>
</reference>
<name>A0ABN3FMX4_9ACTN</name>
<comment type="caution">
    <text evidence="1">The sequence shown here is derived from an EMBL/GenBank/DDBJ whole genome shotgun (WGS) entry which is preliminary data.</text>
</comment>
<dbReference type="EMBL" id="BAAARV010000012">
    <property type="protein sequence ID" value="GAA2333514.1"/>
    <property type="molecule type" value="Genomic_DNA"/>
</dbReference>
<evidence type="ECO:0000313" key="2">
    <source>
        <dbReference type="Proteomes" id="UP001501444"/>
    </source>
</evidence>
<dbReference type="RefSeq" id="WP_344611294.1">
    <property type="nucleotide sequence ID" value="NZ_BAAARV010000012.1"/>
</dbReference>
<organism evidence="1 2">
    <name type="scientific">Dactylosporangium salmoneum</name>
    <dbReference type="NCBI Taxonomy" id="53361"/>
    <lineage>
        <taxon>Bacteria</taxon>
        <taxon>Bacillati</taxon>
        <taxon>Actinomycetota</taxon>
        <taxon>Actinomycetes</taxon>
        <taxon>Micromonosporales</taxon>
        <taxon>Micromonosporaceae</taxon>
        <taxon>Dactylosporangium</taxon>
    </lineage>
</organism>
<gene>
    <name evidence="1" type="ORF">GCM10010170_012780</name>
</gene>
<dbReference type="InterPro" id="IPR036188">
    <property type="entry name" value="FAD/NAD-bd_sf"/>
</dbReference>
<dbReference type="Proteomes" id="UP001501444">
    <property type="component" value="Unassembled WGS sequence"/>
</dbReference>
<evidence type="ECO:0000313" key="1">
    <source>
        <dbReference type="EMBL" id="GAA2333514.1"/>
    </source>
</evidence>
<proteinExistence type="predicted"/>
<protein>
    <submittedName>
        <fullName evidence="1">Uncharacterized protein</fullName>
    </submittedName>
</protein>
<sequence>MVLVDDGRPRNAPARHVHNFLGQPAPAPAELLAAGRAMLAPYDIRVVTDRVERIEATGGGFLASGRGHGATVGIAVHAALLEADLAR</sequence>
<dbReference type="Gene3D" id="3.50.50.60">
    <property type="entry name" value="FAD/NAD(P)-binding domain"/>
    <property type="match status" value="1"/>
</dbReference>
<accession>A0ABN3FMX4</accession>
<keyword evidence="2" id="KW-1185">Reference proteome</keyword>